<keyword evidence="2" id="KW-1185">Reference proteome</keyword>
<protein>
    <submittedName>
        <fullName evidence="1">Uncharacterized protein</fullName>
    </submittedName>
</protein>
<accession>A0A127JWV2</accession>
<organism evidence="1 2">
    <name type="scientific">Ramlibacter tataouinensis</name>
    <dbReference type="NCBI Taxonomy" id="94132"/>
    <lineage>
        <taxon>Bacteria</taxon>
        <taxon>Pseudomonadati</taxon>
        <taxon>Pseudomonadota</taxon>
        <taxon>Betaproteobacteria</taxon>
        <taxon>Burkholderiales</taxon>
        <taxon>Comamonadaceae</taxon>
        <taxon>Ramlibacter</taxon>
    </lineage>
</organism>
<dbReference type="RefSeq" id="WP_061502016.1">
    <property type="nucleotide sequence ID" value="NZ_CP010951.1"/>
</dbReference>
<gene>
    <name evidence="1" type="ORF">UC35_17740</name>
</gene>
<proteinExistence type="predicted"/>
<sequence>MTRQDVIERIRESASRGSATPTLGPNRAQYLAEQTELLIGSVIEPSSATVIGETYGYGVFDELKSEHVLAVAHDADRWLLFRPVKGEYSLAHGPDVEHLTIWGFSSPDALAEWLG</sequence>
<dbReference type="OrthoDB" id="9182011at2"/>
<evidence type="ECO:0000313" key="2">
    <source>
        <dbReference type="Proteomes" id="UP000070433"/>
    </source>
</evidence>
<dbReference type="EMBL" id="CP010951">
    <property type="protein sequence ID" value="AMO24353.1"/>
    <property type="molecule type" value="Genomic_DNA"/>
</dbReference>
<reference evidence="1 2" key="1">
    <citation type="journal article" date="2014" name="Int. J. Syst. Evol. Microbiol.">
        <title>Ramlibacter solisilvae sp. nov., isolated from forest soil, and emended description of the genus Ramlibacter.</title>
        <authorList>
            <person name="Lee H.J."/>
            <person name="Lee S.H."/>
            <person name="Lee S.S."/>
            <person name="Lee J.S."/>
            <person name="Kim Y."/>
            <person name="Kim S.C."/>
            <person name="Jeon C.O."/>
        </authorList>
    </citation>
    <scope>NUCLEOTIDE SEQUENCE [LARGE SCALE GENOMIC DNA]</scope>
    <source>
        <strain evidence="1 2">5-10</strain>
    </source>
</reference>
<dbReference type="Proteomes" id="UP000070433">
    <property type="component" value="Chromosome"/>
</dbReference>
<evidence type="ECO:0000313" key="1">
    <source>
        <dbReference type="EMBL" id="AMO24353.1"/>
    </source>
</evidence>
<dbReference type="AlphaFoldDB" id="A0A127JWV2"/>
<name>A0A127JWV2_9BURK</name>